<dbReference type="RefSeq" id="WP_050725643.1">
    <property type="nucleotide sequence ID" value="NZ_CP012332.1"/>
</dbReference>
<dbReference type="EMBL" id="CP012332">
    <property type="protein sequence ID" value="AKU91317.1"/>
    <property type="molecule type" value="Genomic_DNA"/>
</dbReference>
<gene>
    <name evidence="2" type="ORF">AKJ08_1704</name>
</gene>
<evidence type="ECO:0000313" key="2">
    <source>
        <dbReference type="EMBL" id="AKU91317.1"/>
    </source>
</evidence>
<accession>A0A0K1PCT8</accession>
<dbReference type="KEGG" id="vin:AKJ08_1704"/>
<organism evidence="2 3">
    <name type="scientific">Vulgatibacter incomptus</name>
    <dbReference type="NCBI Taxonomy" id="1391653"/>
    <lineage>
        <taxon>Bacteria</taxon>
        <taxon>Pseudomonadati</taxon>
        <taxon>Myxococcota</taxon>
        <taxon>Myxococcia</taxon>
        <taxon>Myxococcales</taxon>
        <taxon>Cystobacterineae</taxon>
        <taxon>Vulgatibacteraceae</taxon>
        <taxon>Vulgatibacter</taxon>
    </lineage>
</organism>
<dbReference type="STRING" id="1391653.AKJ08_1704"/>
<keyword evidence="1" id="KW-0732">Signal</keyword>
<reference evidence="2 3" key="1">
    <citation type="submission" date="2015-08" db="EMBL/GenBank/DDBJ databases">
        <authorList>
            <person name="Babu N.S."/>
            <person name="Beckwith C.J."/>
            <person name="Beseler K.G."/>
            <person name="Brison A."/>
            <person name="Carone J.V."/>
            <person name="Caskin T.P."/>
            <person name="Diamond M."/>
            <person name="Durham M.E."/>
            <person name="Foxe J.M."/>
            <person name="Go M."/>
            <person name="Henderson B.A."/>
            <person name="Jones I.B."/>
            <person name="McGettigan J.A."/>
            <person name="Micheletti S.J."/>
            <person name="Nasrallah M.E."/>
            <person name="Ortiz D."/>
            <person name="Piller C.R."/>
            <person name="Privatt S.R."/>
            <person name="Schneider S.L."/>
            <person name="Sharp S."/>
            <person name="Smith T.C."/>
            <person name="Stanton J.D."/>
            <person name="Ullery H.E."/>
            <person name="Wilson R.J."/>
            <person name="Serrano M.G."/>
            <person name="Buck G."/>
            <person name="Lee V."/>
            <person name="Wang Y."/>
            <person name="Carvalho R."/>
            <person name="Voegtly L."/>
            <person name="Shi R."/>
            <person name="Duckworth R."/>
            <person name="Johnson A."/>
            <person name="Loviza R."/>
            <person name="Walstead R."/>
            <person name="Shah Z."/>
            <person name="Kiflezghi M."/>
            <person name="Wade K."/>
            <person name="Ball S.L."/>
            <person name="Bradley K.W."/>
            <person name="Asai D.J."/>
            <person name="Bowman C.A."/>
            <person name="Russell D.A."/>
            <person name="Pope W.H."/>
            <person name="Jacobs-Sera D."/>
            <person name="Hendrix R.W."/>
            <person name="Hatfull G.F."/>
        </authorList>
    </citation>
    <scope>NUCLEOTIDE SEQUENCE [LARGE SCALE GENOMIC DNA]</scope>
    <source>
        <strain evidence="2 3">DSM 27710</strain>
    </source>
</reference>
<dbReference type="PROSITE" id="PS51257">
    <property type="entry name" value="PROKAR_LIPOPROTEIN"/>
    <property type="match status" value="1"/>
</dbReference>
<evidence type="ECO:0000256" key="1">
    <source>
        <dbReference type="SAM" id="SignalP"/>
    </source>
</evidence>
<feature type="signal peptide" evidence="1">
    <location>
        <begin position="1"/>
        <end position="19"/>
    </location>
</feature>
<evidence type="ECO:0000313" key="3">
    <source>
        <dbReference type="Proteomes" id="UP000055590"/>
    </source>
</evidence>
<sequence>MKRLLLLPLAAVLALSACTTRYIGQTRIEDNEVNREVLRVVEQYRRAIEDRDAQRVLELTADDFFEDPGTPNDPSDDYDKGGLRHRLEQTFSKMQDQRLRIEARKVELSKDGKQAFVEYRFEFRYRLNLANSTEWRDASDLNRVTLKRVDGAWKFVAGL</sequence>
<keyword evidence="3" id="KW-1185">Reference proteome</keyword>
<proteinExistence type="predicted"/>
<dbReference type="Gene3D" id="3.10.450.50">
    <property type="match status" value="1"/>
</dbReference>
<dbReference type="SUPFAM" id="SSF54427">
    <property type="entry name" value="NTF2-like"/>
    <property type="match status" value="1"/>
</dbReference>
<feature type="chain" id="PRO_5005465422" evidence="1">
    <location>
        <begin position="20"/>
        <end position="159"/>
    </location>
</feature>
<dbReference type="InterPro" id="IPR032710">
    <property type="entry name" value="NTF2-like_dom_sf"/>
</dbReference>
<name>A0A0K1PCT8_9BACT</name>
<dbReference type="AlphaFoldDB" id="A0A0K1PCT8"/>
<protein>
    <submittedName>
        <fullName evidence="2">Uncharacterized protein</fullName>
    </submittedName>
</protein>
<dbReference type="Proteomes" id="UP000055590">
    <property type="component" value="Chromosome"/>
</dbReference>